<feature type="compositionally biased region" description="Basic and acidic residues" evidence="1">
    <location>
        <begin position="241"/>
        <end position="264"/>
    </location>
</feature>
<feature type="region of interest" description="Disordered" evidence="1">
    <location>
        <begin position="400"/>
        <end position="420"/>
    </location>
</feature>
<feature type="non-terminal residue" evidence="2">
    <location>
        <position position="1"/>
    </location>
</feature>
<protein>
    <recommendedName>
        <fullName evidence="4">Pinin</fullName>
    </recommendedName>
</protein>
<reference evidence="2 3" key="1">
    <citation type="submission" date="2021-06" db="EMBL/GenBank/DDBJ databases">
        <authorList>
            <person name="Palmer J.M."/>
        </authorList>
    </citation>
    <scope>NUCLEOTIDE SEQUENCE [LARGE SCALE GENOMIC DNA]</scope>
    <source>
        <strain evidence="2 3">XC_2019</strain>
        <tissue evidence="2">Muscle</tissue>
    </source>
</reference>
<gene>
    <name evidence="2" type="ORF">XENOCAPTIV_008582</name>
</gene>
<sequence length="465" mass="51110">DKISPDGARAKAREIPEGIDPVDSGFVILPAEPDTEETNLMEHDGEKTTEASQEESEETSQELPKEELLVQIVTEEDTEETPTTKPEDEPLILNPVEPQSEEADHLRPDGEEPTPEEAGQEKIVYMVPGDSAEQVLHSKDKETLSISSSEEVETSQEHPKEETLNPVVTEDNTEETSTSKPEEEPLIFVPIEPETEETELLGPKGEDATPHKSSQSISTEQESVIETQEAIPVSGSETPEELAKEEEHAVNEKILEGTTDKEENIVLPPAEPETETEETAPEESSQADPRNIAPLDSSEPENRGMLPGTQEKEDSYLLVPSDGEGASEMATDFLTVLVGYANEKSAPEDSNRKHPVEHEDNTAAENHPEDGNKAAEMIPAAVEGHKNICIQTDSGPFKASGSSVYDEPAGKYPSDSNHPSSGLLHRKLKMFLWSNSAFEQRSNSWCSSLHSDVLHHYWICCDDHI</sequence>
<feature type="region of interest" description="Disordered" evidence="1">
    <location>
        <begin position="1"/>
        <end position="324"/>
    </location>
</feature>
<feature type="compositionally biased region" description="Acidic residues" evidence="1">
    <location>
        <begin position="272"/>
        <end position="281"/>
    </location>
</feature>
<organism evidence="2 3">
    <name type="scientific">Xenoophorus captivus</name>
    <dbReference type="NCBI Taxonomy" id="1517983"/>
    <lineage>
        <taxon>Eukaryota</taxon>
        <taxon>Metazoa</taxon>
        <taxon>Chordata</taxon>
        <taxon>Craniata</taxon>
        <taxon>Vertebrata</taxon>
        <taxon>Euteleostomi</taxon>
        <taxon>Actinopterygii</taxon>
        <taxon>Neopterygii</taxon>
        <taxon>Teleostei</taxon>
        <taxon>Neoteleostei</taxon>
        <taxon>Acanthomorphata</taxon>
        <taxon>Ovalentaria</taxon>
        <taxon>Atherinomorphae</taxon>
        <taxon>Cyprinodontiformes</taxon>
        <taxon>Goodeidae</taxon>
        <taxon>Xenoophorus</taxon>
    </lineage>
</organism>
<feature type="region of interest" description="Disordered" evidence="1">
    <location>
        <begin position="344"/>
        <end position="372"/>
    </location>
</feature>
<feature type="compositionally biased region" description="Polar residues" evidence="1">
    <location>
        <begin position="211"/>
        <end position="226"/>
    </location>
</feature>
<accession>A0ABV0RXW9</accession>
<feature type="compositionally biased region" description="Basic and acidic residues" evidence="1">
    <location>
        <begin position="40"/>
        <end position="49"/>
    </location>
</feature>
<dbReference type="EMBL" id="JAHRIN010060825">
    <property type="protein sequence ID" value="MEQ2213024.1"/>
    <property type="molecule type" value="Genomic_DNA"/>
</dbReference>
<evidence type="ECO:0008006" key="4">
    <source>
        <dbReference type="Google" id="ProtNLM"/>
    </source>
</evidence>
<proteinExistence type="predicted"/>
<evidence type="ECO:0000313" key="2">
    <source>
        <dbReference type="EMBL" id="MEQ2213024.1"/>
    </source>
</evidence>
<keyword evidence="3" id="KW-1185">Reference proteome</keyword>
<evidence type="ECO:0000313" key="3">
    <source>
        <dbReference type="Proteomes" id="UP001434883"/>
    </source>
</evidence>
<comment type="caution">
    <text evidence="2">The sequence shown here is derived from an EMBL/GenBank/DDBJ whole genome shotgun (WGS) entry which is preliminary data.</text>
</comment>
<name>A0ABV0RXW9_9TELE</name>
<dbReference type="Proteomes" id="UP001434883">
    <property type="component" value="Unassembled WGS sequence"/>
</dbReference>
<feature type="compositionally biased region" description="Basic and acidic residues" evidence="1">
    <location>
        <begin position="1"/>
        <end position="16"/>
    </location>
</feature>
<feature type="compositionally biased region" description="Basic and acidic residues" evidence="1">
    <location>
        <begin position="345"/>
        <end position="372"/>
    </location>
</feature>
<evidence type="ECO:0000256" key="1">
    <source>
        <dbReference type="SAM" id="MobiDB-lite"/>
    </source>
</evidence>